<dbReference type="AlphaFoldDB" id="A0A0C3DGA4"/>
<sequence length="54" mass="6086">MSFLQLLANNSIGTVFGVWMAFRNDTGESLQFSQSVGARADFPTWSRALRYPSR</sequence>
<dbReference type="HOGENOM" id="CLU_3051703_0_0_1"/>
<dbReference type="InParanoid" id="A0A0C3DGA4"/>
<evidence type="ECO:0000313" key="1">
    <source>
        <dbReference type="EMBL" id="KIM55399.1"/>
    </source>
</evidence>
<accession>A0A0C3DGA4</accession>
<organism evidence="1 2">
    <name type="scientific">Scleroderma citrinum Foug A</name>
    <dbReference type="NCBI Taxonomy" id="1036808"/>
    <lineage>
        <taxon>Eukaryota</taxon>
        <taxon>Fungi</taxon>
        <taxon>Dikarya</taxon>
        <taxon>Basidiomycota</taxon>
        <taxon>Agaricomycotina</taxon>
        <taxon>Agaricomycetes</taxon>
        <taxon>Agaricomycetidae</taxon>
        <taxon>Boletales</taxon>
        <taxon>Sclerodermatineae</taxon>
        <taxon>Sclerodermataceae</taxon>
        <taxon>Scleroderma</taxon>
    </lineage>
</organism>
<protein>
    <submittedName>
        <fullName evidence="1">Uncharacterized protein</fullName>
    </submittedName>
</protein>
<name>A0A0C3DGA4_9AGAM</name>
<gene>
    <name evidence="1" type="ORF">SCLCIDRAFT_297212</name>
</gene>
<dbReference type="Proteomes" id="UP000053989">
    <property type="component" value="Unassembled WGS sequence"/>
</dbReference>
<reference evidence="2" key="2">
    <citation type="submission" date="2015-01" db="EMBL/GenBank/DDBJ databases">
        <title>Evolutionary Origins and Diversification of the Mycorrhizal Mutualists.</title>
        <authorList>
            <consortium name="DOE Joint Genome Institute"/>
            <consortium name="Mycorrhizal Genomics Consortium"/>
            <person name="Kohler A."/>
            <person name="Kuo A."/>
            <person name="Nagy L.G."/>
            <person name="Floudas D."/>
            <person name="Copeland A."/>
            <person name="Barry K.W."/>
            <person name="Cichocki N."/>
            <person name="Veneault-Fourrey C."/>
            <person name="LaButti K."/>
            <person name="Lindquist E.A."/>
            <person name="Lipzen A."/>
            <person name="Lundell T."/>
            <person name="Morin E."/>
            <person name="Murat C."/>
            <person name="Riley R."/>
            <person name="Ohm R."/>
            <person name="Sun H."/>
            <person name="Tunlid A."/>
            <person name="Henrissat B."/>
            <person name="Grigoriev I.V."/>
            <person name="Hibbett D.S."/>
            <person name="Martin F."/>
        </authorList>
    </citation>
    <scope>NUCLEOTIDE SEQUENCE [LARGE SCALE GENOMIC DNA]</scope>
    <source>
        <strain evidence="2">Foug A</strain>
    </source>
</reference>
<keyword evidence="2" id="KW-1185">Reference proteome</keyword>
<dbReference type="EMBL" id="KN822135">
    <property type="protein sequence ID" value="KIM55399.1"/>
    <property type="molecule type" value="Genomic_DNA"/>
</dbReference>
<proteinExistence type="predicted"/>
<reference evidence="1 2" key="1">
    <citation type="submission" date="2014-04" db="EMBL/GenBank/DDBJ databases">
        <authorList>
            <consortium name="DOE Joint Genome Institute"/>
            <person name="Kuo A."/>
            <person name="Kohler A."/>
            <person name="Nagy L.G."/>
            <person name="Floudas D."/>
            <person name="Copeland A."/>
            <person name="Barry K.W."/>
            <person name="Cichocki N."/>
            <person name="Veneault-Fourrey C."/>
            <person name="LaButti K."/>
            <person name="Lindquist E.A."/>
            <person name="Lipzen A."/>
            <person name="Lundell T."/>
            <person name="Morin E."/>
            <person name="Murat C."/>
            <person name="Sun H."/>
            <person name="Tunlid A."/>
            <person name="Henrissat B."/>
            <person name="Grigoriev I.V."/>
            <person name="Hibbett D.S."/>
            <person name="Martin F."/>
            <person name="Nordberg H.P."/>
            <person name="Cantor M.N."/>
            <person name="Hua S.X."/>
        </authorList>
    </citation>
    <scope>NUCLEOTIDE SEQUENCE [LARGE SCALE GENOMIC DNA]</scope>
    <source>
        <strain evidence="1 2">Foug A</strain>
    </source>
</reference>
<evidence type="ECO:0000313" key="2">
    <source>
        <dbReference type="Proteomes" id="UP000053989"/>
    </source>
</evidence>